<dbReference type="GO" id="GO:0030234">
    <property type="term" value="F:enzyme regulator activity"/>
    <property type="evidence" value="ECO:0000318"/>
    <property type="project" value="GO_Central"/>
</dbReference>
<keyword evidence="12" id="KW-1185">Reference proteome</keyword>
<comment type="subunit">
    <text evidence="9">Component of the dolichol-phosphate mannose (DPM) synthase complex composed of DPM1, DPM2 and DPM3; in the complex interacts directly with DPM3. Component of the glycosylphosphatidylinositol-N-acetylglucosaminyltransferase (GPI-GnT) complex composed at least by PIGA, PIGC, PIGH, PIGP, PIGQ, PIGY and DPM2. Interacts with PIGA, PIGC and PIGQ.</text>
</comment>
<protein>
    <recommendedName>
        <fullName evidence="3 10">Dolichol phosphate-mannose biosynthesis regulatory protein</fullName>
    </recommendedName>
</protein>
<dbReference type="STRING" id="45351.A7SHA3"/>
<dbReference type="AlphaFoldDB" id="A7SHA3"/>
<dbReference type="HOGENOM" id="CLU_150144_2_0_1"/>
<evidence type="ECO:0000256" key="8">
    <source>
        <dbReference type="ARBA" id="ARBA00045174"/>
    </source>
</evidence>
<keyword evidence="5 10" id="KW-0256">Endoplasmic reticulum</keyword>
<dbReference type="GO" id="GO:0180047">
    <property type="term" value="P:dolichol phosphate mannose biosynthetic process"/>
    <property type="evidence" value="ECO:0007669"/>
    <property type="project" value="InterPro"/>
</dbReference>
<sequence length="67" mass="7274">QATGLDRLAGLGMTLLGGLIFVYYTLWVIILPFVQTGHVLHKLFLPREFAVIIPVVAGIILLGLIGM</sequence>
<dbReference type="GO" id="GO:0033185">
    <property type="term" value="C:dolichol-phosphate-mannose synthase complex"/>
    <property type="evidence" value="ECO:0000318"/>
    <property type="project" value="GO_Central"/>
</dbReference>
<accession>A7SHA3</accession>
<dbReference type="InParanoid" id="A7SHA3"/>
<comment type="pathway">
    <text evidence="10">Protein modification; protein glycosylation.</text>
</comment>
<evidence type="ECO:0000256" key="10">
    <source>
        <dbReference type="RuleBase" id="RU365084"/>
    </source>
</evidence>
<comment type="function">
    <text evidence="10">Regulatory subunit of the dolichol-phosphate mannose (DPM) synthase complex; essential for the ER localization.</text>
</comment>
<evidence type="ECO:0000256" key="2">
    <source>
        <dbReference type="ARBA" id="ARBA00005478"/>
    </source>
</evidence>
<evidence type="ECO:0000256" key="1">
    <source>
        <dbReference type="ARBA" id="ARBA00004477"/>
    </source>
</evidence>
<comment type="subcellular location">
    <subcellularLocation>
        <location evidence="1 10">Endoplasmic reticulum membrane</location>
        <topology evidence="1 10">Multi-pass membrane protein</topology>
    </subcellularLocation>
</comment>
<evidence type="ECO:0000256" key="9">
    <source>
        <dbReference type="ARBA" id="ARBA00046896"/>
    </source>
</evidence>
<dbReference type="eggNOG" id="KOG3488">
    <property type="taxonomic scope" value="Eukaryota"/>
</dbReference>
<comment type="similarity">
    <text evidence="2 10">Belongs to the DPM2 family.</text>
</comment>
<keyword evidence="7 10" id="KW-0472">Membrane</keyword>
<dbReference type="GO" id="GO:0005783">
    <property type="term" value="C:endoplasmic reticulum"/>
    <property type="evidence" value="ECO:0000318"/>
    <property type="project" value="GO_Central"/>
</dbReference>
<reference evidence="11 12" key="1">
    <citation type="journal article" date="2007" name="Science">
        <title>Sea anemone genome reveals ancestral eumetazoan gene repertoire and genomic organization.</title>
        <authorList>
            <person name="Putnam N.H."/>
            <person name="Srivastava M."/>
            <person name="Hellsten U."/>
            <person name="Dirks B."/>
            <person name="Chapman J."/>
            <person name="Salamov A."/>
            <person name="Terry A."/>
            <person name="Shapiro H."/>
            <person name="Lindquist E."/>
            <person name="Kapitonov V.V."/>
            <person name="Jurka J."/>
            <person name="Genikhovich G."/>
            <person name="Grigoriev I.V."/>
            <person name="Lucas S.M."/>
            <person name="Steele R.E."/>
            <person name="Finnerty J.R."/>
            <person name="Technau U."/>
            <person name="Martindale M.Q."/>
            <person name="Rokhsar D.S."/>
        </authorList>
    </citation>
    <scope>NUCLEOTIDE SEQUENCE [LARGE SCALE GENOMIC DNA]</scope>
    <source>
        <strain evidence="12">CH2 X CH6</strain>
    </source>
</reference>
<dbReference type="PhylomeDB" id="A7SHA3"/>
<evidence type="ECO:0000313" key="11">
    <source>
        <dbReference type="EMBL" id="EDO36944.1"/>
    </source>
</evidence>
<evidence type="ECO:0000313" key="12">
    <source>
        <dbReference type="Proteomes" id="UP000001593"/>
    </source>
</evidence>
<dbReference type="Pfam" id="PF07297">
    <property type="entry name" value="DPM2"/>
    <property type="match status" value="1"/>
</dbReference>
<dbReference type="EMBL" id="DS469658">
    <property type="protein sequence ID" value="EDO36944.1"/>
    <property type="molecule type" value="Genomic_DNA"/>
</dbReference>
<feature type="transmembrane region" description="Helical" evidence="10">
    <location>
        <begin position="12"/>
        <end position="34"/>
    </location>
</feature>
<proteinExistence type="inferred from homology"/>
<feature type="non-terminal residue" evidence="11">
    <location>
        <position position="1"/>
    </location>
</feature>
<dbReference type="GO" id="GO:0006488">
    <property type="term" value="P:dolichol-linked oligosaccharide biosynthetic process"/>
    <property type="evidence" value="ECO:0000318"/>
    <property type="project" value="GO_Central"/>
</dbReference>
<dbReference type="Proteomes" id="UP000001593">
    <property type="component" value="Unassembled WGS sequence"/>
</dbReference>
<dbReference type="GO" id="GO:0005789">
    <property type="term" value="C:endoplasmic reticulum membrane"/>
    <property type="evidence" value="ECO:0007669"/>
    <property type="project" value="UniProtKB-SubCell"/>
</dbReference>
<evidence type="ECO:0000256" key="7">
    <source>
        <dbReference type="ARBA" id="ARBA00023136"/>
    </source>
</evidence>
<evidence type="ECO:0000256" key="4">
    <source>
        <dbReference type="ARBA" id="ARBA00022692"/>
    </source>
</evidence>
<name>A7SHA3_NEMVE</name>
<feature type="non-terminal residue" evidence="11">
    <location>
        <position position="67"/>
    </location>
</feature>
<dbReference type="UniPathway" id="UPA00378"/>
<organism evidence="11 12">
    <name type="scientific">Nematostella vectensis</name>
    <name type="common">Starlet sea anemone</name>
    <dbReference type="NCBI Taxonomy" id="45351"/>
    <lineage>
        <taxon>Eukaryota</taxon>
        <taxon>Metazoa</taxon>
        <taxon>Cnidaria</taxon>
        <taxon>Anthozoa</taxon>
        <taxon>Hexacorallia</taxon>
        <taxon>Actiniaria</taxon>
        <taxon>Edwardsiidae</taxon>
        <taxon>Nematostella</taxon>
    </lineage>
</organism>
<dbReference type="PANTHER" id="PTHR15039:SF11">
    <property type="entry name" value="DOLICHOL PHOSPHATE-MANNOSE BIOSYNTHESIS REGULATORY PROTEIN"/>
    <property type="match status" value="1"/>
</dbReference>
<gene>
    <name evidence="11" type="ORF">NEMVEDRAFT_v1g29763</name>
</gene>
<dbReference type="OMA" id="MFTGYVM"/>
<dbReference type="KEGG" id="nve:5508420"/>
<keyword evidence="6 10" id="KW-1133">Transmembrane helix</keyword>
<feature type="transmembrane region" description="Helical" evidence="10">
    <location>
        <begin position="49"/>
        <end position="66"/>
    </location>
</feature>
<evidence type="ECO:0000256" key="5">
    <source>
        <dbReference type="ARBA" id="ARBA00022824"/>
    </source>
</evidence>
<comment type="function">
    <text evidence="8">Regulates the biosynthesis of dolichol phosphate-mannose. Regulatory subunit of the dolichol-phosphate mannose (DPM) synthase complex; essential for the ER localization and stable expression of DPM1. Part of the glycosylphosphatidylinositol-N-acetylglucosaminyltransferase (GPI-GnT) complex that catalyzes the transfer of N-acetylglucosamine from UDP-N-acetylglucosamine to phosphatidylinositol and participates in the first step of GPI biosynthesis. May act by regulating the GPI-GNT complex.</text>
</comment>
<evidence type="ECO:0000256" key="3">
    <source>
        <dbReference type="ARBA" id="ARBA00018157"/>
    </source>
</evidence>
<keyword evidence="4 10" id="KW-0812">Transmembrane</keyword>
<dbReference type="PANTHER" id="PTHR15039">
    <property type="entry name" value="DOLICHOL PHOSPHATE-MANNOSE BIOSYNTHESIS REGULATORY PROTEIN"/>
    <property type="match status" value="1"/>
</dbReference>
<evidence type="ECO:0000256" key="6">
    <source>
        <dbReference type="ARBA" id="ARBA00022989"/>
    </source>
</evidence>
<dbReference type="InterPro" id="IPR009914">
    <property type="entry name" value="DPM2"/>
</dbReference>